<feature type="compositionally biased region" description="Pro residues" evidence="6">
    <location>
        <begin position="695"/>
        <end position="705"/>
    </location>
</feature>
<feature type="region of interest" description="Disordered" evidence="6">
    <location>
        <begin position="73"/>
        <end position="203"/>
    </location>
</feature>
<feature type="compositionally biased region" description="Polar residues" evidence="6">
    <location>
        <begin position="483"/>
        <end position="502"/>
    </location>
</feature>
<dbReference type="GO" id="GO:0016192">
    <property type="term" value="P:vesicle-mediated transport"/>
    <property type="evidence" value="ECO:0007669"/>
    <property type="project" value="UniProtKB-KW"/>
</dbReference>
<feature type="compositionally biased region" description="Basic and acidic residues" evidence="6">
    <location>
        <begin position="724"/>
        <end position="738"/>
    </location>
</feature>
<feature type="region of interest" description="Disordered" evidence="6">
    <location>
        <begin position="854"/>
        <end position="877"/>
    </location>
</feature>
<feature type="compositionally biased region" description="Basic and acidic residues" evidence="6">
    <location>
        <begin position="1678"/>
        <end position="1687"/>
    </location>
</feature>
<feature type="compositionally biased region" description="Low complexity" evidence="6">
    <location>
        <begin position="85"/>
        <end position="110"/>
    </location>
</feature>
<evidence type="ECO:0000313" key="8">
    <source>
        <dbReference type="EMBL" id="KPA80486.1"/>
    </source>
</evidence>
<organism evidence="8 9">
    <name type="scientific">Leptomonas pyrrhocoris</name>
    <name type="common">Firebug parasite</name>
    <dbReference type="NCBI Taxonomy" id="157538"/>
    <lineage>
        <taxon>Eukaryota</taxon>
        <taxon>Discoba</taxon>
        <taxon>Euglenozoa</taxon>
        <taxon>Kinetoplastea</taxon>
        <taxon>Metakinetoplastina</taxon>
        <taxon>Trypanosomatida</taxon>
        <taxon>Trypanosomatidae</taxon>
        <taxon>Leishmaniinae</taxon>
        <taxon>Leptomonas</taxon>
    </lineage>
</organism>
<dbReference type="EMBL" id="LGTL01000008">
    <property type="protein sequence ID" value="KPA80486.1"/>
    <property type="molecule type" value="Genomic_DNA"/>
</dbReference>
<evidence type="ECO:0000256" key="5">
    <source>
        <dbReference type="ARBA" id="ARBA00022892"/>
    </source>
</evidence>
<keyword evidence="2" id="KW-0813">Transport</keyword>
<feature type="region of interest" description="Disordered" evidence="6">
    <location>
        <begin position="1383"/>
        <end position="1403"/>
    </location>
</feature>
<dbReference type="GO" id="GO:0005783">
    <property type="term" value="C:endoplasmic reticulum"/>
    <property type="evidence" value="ECO:0007669"/>
    <property type="project" value="UniProtKB-SubCell"/>
</dbReference>
<feature type="region of interest" description="Disordered" evidence="6">
    <location>
        <begin position="685"/>
        <end position="781"/>
    </location>
</feature>
<comment type="caution">
    <text evidence="8">The sequence shown here is derived from an EMBL/GenBank/DDBJ whole genome shotgun (WGS) entry which is preliminary data.</text>
</comment>
<feature type="region of interest" description="Disordered" evidence="6">
    <location>
        <begin position="1057"/>
        <end position="1134"/>
    </location>
</feature>
<gene>
    <name evidence="8" type="ORF">ABB37_04704</name>
</gene>
<evidence type="ECO:0000313" key="9">
    <source>
        <dbReference type="Proteomes" id="UP000037923"/>
    </source>
</evidence>
<feature type="compositionally biased region" description="Pro residues" evidence="6">
    <location>
        <begin position="441"/>
        <end position="455"/>
    </location>
</feature>
<feature type="compositionally biased region" description="Low complexity" evidence="6">
    <location>
        <begin position="1914"/>
        <end position="1931"/>
    </location>
</feature>
<dbReference type="PANTHER" id="PTHR13037">
    <property type="entry name" value="FORMIN"/>
    <property type="match status" value="1"/>
</dbReference>
<dbReference type="RefSeq" id="XP_015658925.1">
    <property type="nucleotide sequence ID" value="XM_015802481.1"/>
</dbReference>
<feature type="region of interest" description="Disordered" evidence="6">
    <location>
        <begin position="915"/>
        <end position="944"/>
    </location>
</feature>
<evidence type="ECO:0000256" key="3">
    <source>
        <dbReference type="ARBA" id="ARBA00022581"/>
    </source>
</evidence>
<dbReference type="OrthoDB" id="8918678at2759"/>
<accession>A0A0M9G1W6</accession>
<dbReference type="VEuPathDB" id="TriTrypDB:LpyrH10_08_1530"/>
<evidence type="ECO:0000256" key="2">
    <source>
        <dbReference type="ARBA" id="ARBA00022448"/>
    </source>
</evidence>
<feature type="region of interest" description="Disordered" evidence="6">
    <location>
        <begin position="1"/>
        <end position="43"/>
    </location>
</feature>
<keyword evidence="4" id="KW-0256">Endoplasmic reticulum</keyword>
<feature type="region of interest" description="Disordered" evidence="6">
    <location>
        <begin position="233"/>
        <end position="261"/>
    </location>
</feature>
<feature type="region of interest" description="Disordered" evidence="6">
    <location>
        <begin position="282"/>
        <end position="353"/>
    </location>
</feature>
<feature type="compositionally biased region" description="Low complexity" evidence="6">
    <location>
        <begin position="1122"/>
        <end position="1134"/>
    </location>
</feature>
<feature type="region of interest" description="Disordered" evidence="6">
    <location>
        <begin position="1638"/>
        <end position="1961"/>
    </location>
</feature>
<feature type="compositionally biased region" description="Polar residues" evidence="6">
    <location>
        <begin position="1093"/>
        <end position="1108"/>
    </location>
</feature>
<evidence type="ECO:0000259" key="7">
    <source>
        <dbReference type="Pfam" id="PF12931"/>
    </source>
</evidence>
<protein>
    <recommendedName>
        <fullName evidence="7">Sec16 Sec23-binding domain-containing protein</fullName>
    </recommendedName>
</protein>
<feature type="compositionally biased region" description="Low complexity" evidence="6">
    <location>
        <begin position="1787"/>
        <end position="1796"/>
    </location>
</feature>
<feature type="compositionally biased region" description="Polar residues" evidence="6">
    <location>
        <begin position="297"/>
        <end position="318"/>
    </location>
</feature>
<keyword evidence="3" id="KW-0945">Host-virus interaction</keyword>
<name>A0A0M9G1W6_LEPPY</name>
<feature type="compositionally biased region" description="Low complexity" evidence="6">
    <location>
        <begin position="577"/>
        <end position="587"/>
    </location>
</feature>
<feature type="compositionally biased region" description="Pro residues" evidence="6">
    <location>
        <begin position="1746"/>
        <end position="1771"/>
    </location>
</feature>
<evidence type="ECO:0000256" key="1">
    <source>
        <dbReference type="ARBA" id="ARBA00004240"/>
    </source>
</evidence>
<dbReference type="GeneID" id="26904995"/>
<feature type="compositionally biased region" description="Basic and acidic residues" evidence="6">
    <location>
        <begin position="1776"/>
        <end position="1785"/>
    </location>
</feature>
<dbReference type="Proteomes" id="UP000037923">
    <property type="component" value="Unassembled WGS sequence"/>
</dbReference>
<dbReference type="Pfam" id="PF12931">
    <property type="entry name" value="TPR_Sec16"/>
    <property type="match status" value="1"/>
</dbReference>
<feature type="domain" description="Sec16 Sec23-binding" evidence="7">
    <location>
        <begin position="1309"/>
        <end position="1463"/>
    </location>
</feature>
<keyword evidence="5" id="KW-0931">ER-Golgi transport</keyword>
<proteinExistence type="predicted"/>
<feature type="compositionally biased region" description="Low complexity" evidence="6">
    <location>
        <begin position="1"/>
        <end position="14"/>
    </location>
</feature>
<feature type="compositionally biased region" description="Low complexity" evidence="6">
    <location>
        <begin position="751"/>
        <end position="762"/>
    </location>
</feature>
<feature type="compositionally biased region" description="Polar residues" evidence="6">
    <location>
        <begin position="999"/>
        <end position="1012"/>
    </location>
</feature>
<feature type="compositionally biased region" description="Basic and acidic residues" evidence="6">
    <location>
        <begin position="1815"/>
        <end position="1839"/>
    </location>
</feature>
<sequence>MNKTPTTTTAPAAPGYSSIPTANGSRPPSRHSGTRPVAPATSAATIAAGSRRALSSTVVPSPNTAAASLHRDIPSFLQPSGSAGGLLLSRRGGAAAATAGTGAHGTSTSSRGRELLEAALKSRGSRGSQLRSSDAVQPATPAERSLTSLHSKEKMERDSADGAPALEMRKPAAPVTDGVASAASQEGVRKEDGVFSGHRRTSTGDYSIASRSYRAADASGCTSPVLCVPALQPGQPPAHDGPTNHKDGHTFSSSARAERTSNELIAGEVDASTNEVCDIAHSHTPRSGAMEPLPTPTEETSQRNTSASPGLLPQSATLLPQPAEEEEREKDDGKQATTSAAARGCNPFLDSGADEADAVFGLDAPLVDASPLPEQPPPLTLTGDAARTQPFNPFADAPRTGGGRAEVPLAPPPLPKPQLSQQHPRQQTSQRGPPTSVAAPPLQPPPLPPLPPPRLATPNGAASLYPNNDYKTPRGGAAGGSVPQAQQQQPSTGLPLPSTSFGSAVRGSYAASPYVREGEGARAVYEDSPLPLRPPSFNSMPQLEGEEAQAQAHEQEQEQEQEQVVPSLEGKDDDLGGHLLQQEQQQQPVNYEGDGGSNSVEHPFEWDTTEPGMGNAAANADVDDGSYLSSSEEQSARARRLTQLPSDTIAQVTLAAHHDPHPHAASPSFPENRAAAAAAVLTELSAVEQTYPQAEAPPPPPPPLLPHSVPADHNRGAPNPFASRRPDSSVGRVDDARLQHQGLLPSRVQVAQQLAPGDAAAAMTREHPQNSPNGEGEAPARHQCEGLSQISAAFLDTHFDSGNNTAQAYLRSASPPAPPPPLQPQQPPGSSSPHDVKEHDDYSHASFASASNPFLDTNEEALPPPGNQTAAATAATTTSKLHVKPVLKPPNALNISLNSLTPQQMSPNVFSASLEPLGGNANPPPGQPISNPSSVNGGPPLSLNEDDLNAAVNSNNAIPTNGVSVGAASQTPSGLALVNPFSKAARNSAGTAVADVGSTAGQSPATSLTSSFAGRRKSRRLSAPSFAIFVGGAATGVPDTEVRRGVSCIAACFNHPRTPSPPGNVGVHGNGATAGRTCSPPAQASPGSGAVSHASSFRTPPANASNRPSGAATATPRSAGATNERSSSNNGGRNTLSSGSGIYLSFCSMTEALTAKGSVIDRKGIRGTESGRRYLRVLRDAVLPCALAANEWAANGPRWCDMEAAMQSLENCVSSPLASVLTIILKDAMKEETQEGFVWKDNGGRRLGELLLVSAQAEARKHAITASDGRGNAALASALNASPLNSSIAGGGSSVVMDAKEKSAALLKVEDLLCTGQRVEAVGVALEARLYVHALLISMMCPTKDEYLRTVQAVTQKELLSYSPLAQAYSMFNELPLPPLLPPSLPQASAKHEEEDGAAGQDARRTRELLLRDQAILNGTWRRQAAMLVANFTRHSGEGLLRLAGNLHQLHLVVEAHTCLLLLHLTPLGMAGPVRAGAPPLPPVSTMSAEEIEDVLPRPDQRQVMDEIRRRIGVVGGWYHPTQGCRASFLTPVTTLLTQLLQLAREQLNARAPPLEVPGLAGPPVPFHGLPGCPPRTDVGYRMMQVLWLREVGLVRESKQALAALRQRMPTPAAFSLCAPPRTLNELVYLFGGLPPPPPPESFGAESPTLPRDVSTPGSTSGSRHPFSNTASIALETHSAEERRLDSGEFVGRGGRDGSGQIPSSPDDRQADQQLLPQPPQQQQQGKPPAVTGLTPTQRATALQPPTRPQQQPPPPPPSNTRSPPAPPPPQTAAARPEERTDGNRNKPAAKPAAKPASRRSRSMDALRNFFFRRGKSEAEGGEKTEEAKPMHLDTEKAPAFDPVTGRWMFPETDEEKKLRELTKQGPPKMAPKAAAAAEPAGVAGGGPLAPRARSPPGLPPSSAPAAAGGGGATRPAPTHGAPAPKFAPGRGAPPPMMAGRGGVRRPGGRQQYVDAFNNAN</sequence>
<feature type="compositionally biased region" description="Pro residues" evidence="6">
    <location>
        <begin position="815"/>
        <end position="827"/>
    </location>
</feature>
<dbReference type="InterPro" id="IPR024298">
    <property type="entry name" value="Sec16_Sec23-bd"/>
</dbReference>
<dbReference type="PANTHER" id="PTHR13037:SF24">
    <property type="entry name" value="POLYCOMB PROTEIN PCL-RELATED"/>
    <property type="match status" value="1"/>
</dbReference>
<keyword evidence="9" id="KW-1185">Reference proteome</keyword>
<feature type="region of interest" description="Disordered" evidence="6">
    <location>
        <begin position="809"/>
        <end position="839"/>
    </location>
</feature>
<feature type="region of interest" description="Disordered" evidence="6">
    <location>
        <begin position="995"/>
        <end position="1017"/>
    </location>
</feature>
<feature type="region of interest" description="Disordered" evidence="6">
    <location>
        <begin position="366"/>
        <end position="669"/>
    </location>
</feature>
<reference evidence="8 9" key="1">
    <citation type="submission" date="2015-07" db="EMBL/GenBank/DDBJ databases">
        <title>High-quality genome of monoxenous trypanosomatid Leptomonas pyrrhocoris.</title>
        <authorList>
            <person name="Flegontov P."/>
            <person name="Butenko A."/>
            <person name="Firsov S."/>
            <person name="Vlcek C."/>
            <person name="Logacheva M.D."/>
            <person name="Field M."/>
            <person name="Filatov D."/>
            <person name="Flegontova O."/>
            <person name="Gerasimov E."/>
            <person name="Jackson A.P."/>
            <person name="Kelly S."/>
            <person name="Opperdoes F."/>
            <person name="O'Reilly A."/>
            <person name="Votypka J."/>
            <person name="Yurchenko V."/>
            <person name="Lukes J."/>
        </authorList>
    </citation>
    <scope>NUCLEOTIDE SEQUENCE [LARGE SCALE GENOMIC DNA]</scope>
    <source>
        <strain evidence="8">H10</strain>
    </source>
</reference>
<evidence type="ECO:0000256" key="6">
    <source>
        <dbReference type="SAM" id="MobiDB-lite"/>
    </source>
</evidence>
<dbReference type="OMA" id="CIAACFN"/>
<feature type="compositionally biased region" description="Polar residues" evidence="6">
    <location>
        <begin position="1656"/>
        <end position="1672"/>
    </location>
</feature>
<comment type="subcellular location">
    <subcellularLocation>
        <location evidence="1">Endoplasmic reticulum</location>
    </subcellularLocation>
</comment>
<feature type="compositionally biased region" description="Basic and acidic residues" evidence="6">
    <location>
        <begin position="150"/>
        <end position="160"/>
    </location>
</feature>
<evidence type="ECO:0000256" key="4">
    <source>
        <dbReference type="ARBA" id="ARBA00022824"/>
    </source>
</evidence>
<feature type="compositionally biased region" description="Low complexity" evidence="6">
    <location>
        <begin position="1866"/>
        <end position="1882"/>
    </location>
</feature>
<feature type="compositionally biased region" description="Low complexity" evidence="6">
    <location>
        <begin position="1713"/>
        <end position="1725"/>
    </location>
</feature>